<name>A0ABQ5GL37_9ASTR</name>
<feature type="non-terminal residue" evidence="1">
    <location>
        <position position="1"/>
    </location>
</feature>
<protein>
    <submittedName>
        <fullName evidence="1">Uncharacterized protein</fullName>
    </submittedName>
</protein>
<accession>A0ABQ5GL37</accession>
<sequence>MAFRNFIYTEDDDDLTFLPNEPSLGFGISSPSALVNTEPPKDVEEPEVQHAEVTAYSGESPKADVFVVHPGSVAACIKERKCK</sequence>
<evidence type="ECO:0000313" key="1">
    <source>
        <dbReference type="EMBL" id="GJT75926.1"/>
    </source>
</evidence>
<reference evidence="1" key="1">
    <citation type="journal article" date="2022" name="Int. J. Mol. Sci.">
        <title>Draft Genome of Tanacetum Coccineum: Genomic Comparison of Closely Related Tanacetum-Family Plants.</title>
        <authorList>
            <person name="Yamashiro T."/>
            <person name="Shiraishi A."/>
            <person name="Nakayama K."/>
            <person name="Satake H."/>
        </authorList>
    </citation>
    <scope>NUCLEOTIDE SEQUENCE</scope>
</reference>
<gene>
    <name evidence="1" type="ORF">Tco_1042651</name>
</gene>
<keyword evidence="2" id="KW-1185">Reference proteome</keyword>
<organism evidence="1 2">
    <name type="scientific">Tanacetum coccineum</name>
    <dbReference type="NCBI Taxonomy" id="301880"/>
    <lineage>
        <taxon>Eukaryota</taxon>
        <taxon>Viridiplantae</taxon>
        <taxon>Streptophyta</taxon>
        <taxon>Embryophyta</taxon>
        <taxon>Tracheophyta</taxon>
        <taxon>Spermatophyta</taxon>
        <taxon>Magnoliopsida</taxon>
        <taxon>eudicotyledons</taxon>
        <taxon>Gunneridae</taxon>
        <taxon>Pentapetalae</taxon>
        <taxon>asterids</taxon>
        <taxon>campanulids</taxon>
        <taxon>Asterales</taxon>
        <taxon>Asteraceae</taxon>
        <taxon>Asteroideae</taxon>
        <taxon>Anthemideae</taxon>
        <taxon>Anthemidinae</taxon>
        <taxon>Tanacetum</taxon>
    </lineage>
</organism>
<evidence type="ECO:0000313" key="2">
    <source>
        <dbReference type="Proteomes" id="UP001151760"/>
    </source>
</evidence>
<proteinExistence type="predicted"/>
<comment type="caution">
    <text evidence="1">The sequence shown here is derived from an EMBL/GenBank/DDBJ whole genome shotgun (WGS) entry which is preliminary data.</text>
</comment>
<dbReference type="Proteomes" id="UP001151760">
    <property type="component" value="Unassembled WGS sequence"/>
</dbReference>
<reference evidence="1" key="2">
    <citation type="submission" date="2022-01" db="EMBL/GenBank/DDBJ databases">
        <authorList>
            <person name="Yamashiro T."/>
            <person name="Shiraishi A."/>
            <person name="Satake H."/>
            <person name="Nakayama K."/>
        </authorList>
    </citation>
    <scope>NUCLEOTIDE SEQUENCE</scope>
</reference>
<dbReference type="EMBL" id="BQNB010018577">
    <property type="protein sequence ID" value="GJT75926.1"/>
    <property type="molecule type" value="Genomic_DNA"/>
</dbReference>